<reference evidence="2 3" key="1">
    <citation type="journal article" date="2018" name="Front. Microbiol.">
        <title>Genomic and genetic insights into a cosmopolitan fungus, Paecilomyces variotii (Eurotiales).</title>
        <authorList>
            <person name="Urquhart A.S."/>
            <person name="Mondo S.J."/>
            <person name="Makela M.R."/>
            <person name="Hane J.K."/>
            <person name="Wiebenga A."/>
            <person name="He G."/>
            <person name="Mihaltcheva S."/>
            <person name="Pangilinan J."/>
            <person name="Lipzen A."/>
            <person name="Barry K."/>
            <person name="de Vries R.P."/>
            <person name="Grigoriev I.V."/>
            <person name="Idnurm A."/>
        </authorList>
    </citation>
    <scope>NUCLEOTIDE SEQUENCE [LARGE SCALE GENOMIC DNA]</scope>
    <source>
        <strain evidence="2 3">CBS 101075</strain>
    </source>
</reference>
<sequence>MATKTANIDSVLSKEGAAPRDDFGFALECMKSLDDNHNVDLTKVANALNYTNVQSVGNRYRVFRKKYGINLNCVTGSGVVTTKAGDGDEIDSPSPVKTPRKPRARKGAKVSSEPIPATADDNSNDAGEAVAKPKTPRRRRTVKETVQDTDVDTLQAAIDDAVENVKKRNNTKVVKKESEDETTADSE</sequence>
<keyword evidence="3" id="KW-1185">Reference proteome</keyword>
<name>A0A443HJ20_BYSSP</name>
<dbReference type="Proteomes" id="UP000283841">
    <property type="component" value="Unassembled WGS sequence"/>
</dbReference>
<feature type="compositionally biased region" description="Basic residues" evidence="1">
    <location>
        <begin position="98"/>
        <end position="108"/>
    </location>
</feature>
<dbReference type="VEuPathDB" id="FungiDB:C8Q69DRAFT_531135"/>
<evidence type="ECO:0000313" key="2">
    <source>
        <dbReference type="EMBL" id="RWQ91838.1"/>
    </source>
</evidence>
<dbReference type="GeneID" id="39603021"/>
<comment type="caution">
    <text evidence="2">The sequence shown here is derived from an EMBL/GenBank/DDBJ whole genome shotgun (WGS) entry which is preliminary data.</text>
</comment>
<dbReference type="AlphaFoldDB" id="A0A443HJ20"/>
<organism evidence="2 3">
    <name type="scientific">Byssochlamys spectabilis</name>
    <name type="common">Paecilomyces variotii</name>
    <dbReference type="NCBI Taxonomy" id="264951"/>
    <lineage>
        <taxon>Eukaryota</taxon>
        <taxon>Fungi</taxon>
        <taxon>Dikarya</taxon>
        <taxon>Ascomycota</taxon>
        <taxon>Pezizomycotina</taxon>
        <taxon>Eurotiomycetes</taxon>
        <taxon>Eurotiomycetidae</taxon>
        <taxon>Eurotiales</taxon>
        <taxon>Thermoascaceae</taxon>
        <taxon>Paecilomyces</taxon>
    </lineage>
</organism>
<dbReference type="EMBL" id="RCNU01000016">
    <property type="protein sequence ID" value="RWQ91838.1"/>
    <property type="molecule type" value="Genomic_DNA"/>
</dbReference>
<protein>
    <submittedName>
        <fullName evidence="2">Uncharacterized protein</fullName>
    </submittedName>
</protein>
<accession>A0A443HJ20</accession>
<dbReference type="RefSeq" id="XP_028481483.1">
    <property type="nucleotide sequence ID" value="XM_028633744.1"/>
</dbReference>
<evidence type="ECO:0000313" key="3">
    <source>
        <dbReference type="Proteomes" id="UP000283841"/>
    </source>
</evidence>
<gene>
    <name evidence="2" type="ORF">C8Q69DRAFT_531135</name>
</gene>
<evidence type="ECO:0000256" key="1">
    <source>
        <dbReference type="SAM" id="MobiDB-lite"/>
    </source>
</evidence>
<feature type="region of interest" description="Disordered" evidence="1">
    <location>
        <begin position="78"/>
        <end position="148"/>
    </location>
</feature>
<proteinExistence type="predicted"/>